<dbReference type="GO" id="GO:0003995">
    <property type="term" value="F:acyl-CoA dehydrogenase activity"/>
    <property type="evidence" value="ECO:0007669"/>
    <property type="project" value="TreeGrafter"/>
</dbReference>
<dbReference type="Gene3D" id="2.40.110.10">
    <property type="entry name" value="Butyryl-CoA Dehydrogenase, subunit A, domain 2"/>
    <property type="match status" value="1"/>
</dbReference>
<dbReference type="InterPro" id="IPR036250">
    <property type="entry name" value="AcylCo_DH-like_C"/>
</dbReference>
<dbReference type="SUPFAM" id="SSF47203">
    <property type="entry name" value="Acyl-CoA dehydrogenase C-terminal domain-like"/>
    <property type="match status" value="1"/>
</dbReference>
<dbReference type="InterPro" id="IPR013107">
    <property type="entry name" value="Acyl-CoA_DH_C"/>
</dbReference>
<evidence type="ECO:0000313" key="4">
    <source>
        <dbReference type="Proteomes" id="UP000483035"/>
    </source>
</evidence>
<sequence length="400" mass="44459">MTIIYPDDFKGQRVYSQALINSARNLIPVLRERTQETEKNRCLPEETRQDLRRSGVARLLQPASFGGAEGSLEHLADILIPVASGCPSTSWCLAQYLFHNYMIAHWPLEAQKEVWEDPMNLVSGILVPRLGKARQVEGGYELTGQWPFVSGVEPSDWCILSGMVEQDAAPDEERYFLVRKSSLTILDTWDPIGLHGSGSHDVKVESLFVPEHLTLSIQSMKGGDFPAKSINRGAVYRPPLLMISGILPAACLIGMTEAMFENFLLQSRDRKSLRTSEDTVGFPTHQMRVGEVSASLQAAEMLLRADCREIMELAAADCTFSAIERSNYRSNSAYAGQLARRASEAVWDLIGARGAYATNMIASYYRDIAVASRHTAINWEVNATEHGRARLRLPLTNPSL</sequence>
<dbReference type="Pfam" id="PF08028">
    <property type="entry name" value="Acyl-CoA_dh_2"/>
    <property type="match status" value="1"/>
</dbReference>
<accession>A0A6L9UKE5</accession>
<dbReference type="InterPro" id="IPR009100">
    <property type="entry name" value="AcylCoA_DH/oxidase_NM_dom_sf"/>
</dbReference>
<evidence type="ECO:0000256" key="1">
    <source>
        <dbReference type="ARBA" id="ARBA00023002"/>
    </source>
</evidence>
<evidence type="ECO:0000259" key="2">
    <source>
        <dbReference type="Pfam" id="PF08028"/>
    </source>
</evidence>
<dbReference type="SUPFAM" id="SSF56645">
    <property type="entry name" value="Acyl-CoA dehydrogenase NM domain-like"/>
    <property type="match status" value="1"/>
</dbReference>
<proteinExistence type="predicted"/>
<feature type="domain" description="Acyl-CoA dehydrogenase C-terminal" evidence="2">
    <location>
        <begin position="249"/>
        <end position="379"/>
    </location>
</feature>
<dbReference type="AlphaFoldDB" id="A0A6L9UKE5"/>
<reference evidence="3 4" key="1">
    <citation type="submission" date="2019-12" db="EMBL/GenBank/DDBJ databases">
        <title>Rhizobium genotypes associated with high levels of biological nitrogen fixation by grain legumes in a temperate-maritime cropping system.</title>
        <authorList>
            <person name="Maluk M."/>
            <person name="Francesc Ferrando Molina F."/>
            <person name="Lopez Del Egido L."/>
            <person name="Lafos M."/>
            <person name="Langarica-Fuentes A."/>
            <person name="Gebre Yohannes G."/>
            <person name="Young M.W."/>
            <person name="Martin P."/>
            <person name="Gantlett R."/>
            <person name="Kenicer G."/>
            <person name="Hawes C."/>
            <person name="Begg G.S."/>
            <person name="Quilliam R.S."/>
            <person name="Squire G.R."/>
            <person name="Poole P.S."/>
            <person name="Young P.W."/>
            <person name="Iannetta P.M."/>
            <person name="James E.K."/>
        </authorList>
    </citation>
    <scope>NUCLEOTIDE SEQUENCE [LARGE SCALE GENOMIC DNA]</scope>
    <source>
        <strain evidence="3 4">JHI1118</strain>
    </source>
</reference>
<organism evidence="3 4">
    <name type="scientific">Rhizobium lusitanum</name>
    <dbReference type="NCBI Taxonomy" id="293958"/>
    <lineage>
        <taxon>Bacteria</taxon>
        <taxon>Pseudomonadati</taxon>
        <taxon>Pseudomonadota</taxon>
        <taxon>Alphaproteobacteria</taxon>
        <taxon>Hyphomicrobiales</taxon>
        <taxon>Rhizobiaceae</taxon>
        <taxon>Rhizobium/Agrobacterium group</taxon>
        <taxon>Rhizobium</taxon>
    </lineage>
</organism>
<dbReference type="Gene3D" id="1.20.140.10">
    <property type="entry name" value="Butyryl-CoA Dehydrogenase, subunit A, domain 3"/>
    <property type="match status" value="1"/>
</dbReference>
<dbReference type="PIRSF" id="PIRSF016578">
    <property type="entry name" value="HsaA"/>
    <property type="match status" value="1"/>
</dbReference>
<dbReference type="EMBL" id="WUEY01000034">
    <property type="protein sequence ID" value="NEI74597.1"/>
    <property type="molecule type" value="Genomic_DNA"/>
</dbReference>
<keyword evidence="1" id="KW-0560">Oxidoreductase</keyword>
<dbReference type="InterPro" id="IPR037069">
    <property type="entry name" value="AcylCoA_DH/ox_N_sf"/>
</dbReference>
<dbReference type="PANTHER" id="PTHR43884:SF12">
    <property type="entry name" value="ISOVALERYL-COA DEHYDROGENASE, MITOCHONDRIAL-RELATED"/>
    <property type="match status" value="1"/>
</dbReference>
<protein>
    <submittedName>
        <fullName evidence="3">Acyl-CoA dehydrogenase</fullName>
    </submittedName>
</protein>
<dbReference type="GO" id="GO:0050660">
    <property type="term" value="F:flavin adenine dinucleotide binding"/>
    <property type="evidence" value="ECO:0007669"/>
    <property type="project" value="InterPro"/>
</dbReference>
<comment type="caution">
    <text evidence="3">The sequence shown here is derived from an EMBL/GenBank/DDBJ whole genome shotgun (WGS) entry which is preliminary data.</text>
</comment>
<gene>
    <name evidence="3" type="ORF">GR212_34205</name>
</gene>
<evidence type="ECO:0000313" key="3">
    <source>
        <dbReference type="EMBL" id="NEI74597.1"/>
    </source>
</evidence>
<dbReference type="InterPro" id="IPR046373">
    <property type="entry name" value="Acyl-CoA_Oxase/DH_mid-dom_sf"/>
</dbReference>
<name>A0A6L9UKE5_9HYPH</name>
<dbReference type="Gene3D" id="1.10.540.10">
    <property type="entry name" value="Acyl-CoA dehydrogenase/oxidase, N-terminal domain"/>
    <property type="match status" value="1"/>
</dbReference>
<dbReference type="Proteomes" id="UP000483035">
    <property type="component" value="Unassembled WGS sequence"/>
</dbReference>
<dbReference type="PANTHER" id="PTHR43884">
    <property type="entry name" value="ACYL-COA DEHYDROGENASE"/>
    <property type="match status" value="1"/>
</dbReference>
<dbReference type="RefSeq" id="WP_163994019.1">
    <property type="nucleotide sequence ID" value="NZ_WUEY01000034.1"/>
</dbReference>